<organism evidence="3 4">
    <name type="scientific">Gemmata massiliana</name>
    <dbReference type="NCBI Taxonomy" id="1210884"/>
    <lineage>
        <taxon>Bacteria</taxon>
        <taxon>Pseudomonadati</taxon>
        <taxon>Planctomycetota</taxon>
        <taxon>Planctomycetia</taxon>
        <taxon>Gemmatales</taxon>
        <taxon>Gemmataceae</taxon>
        <taxon>Gemmata</taxon>
    </lineage>
</organism>
<protein>
    <recommendedName>
        <fullName evidence="5">Esterase</fullName>
    </recommendedName>
</protein>
<accession>A0A6P2D6M8</accession>
<proteinExistence type="predicted"/>
<dbReference type="EMBL" id="LR593886">
    <property type="protein sequence ID" value="VTR96116.1"/>
    <property type="molecule type" value="Genomic_DNA"/>
</dbReference>
<evidence type="ECO:0000313" key="4">
    <source>
        <dbReference type="Proteomes" id="UP000464178"/>
    </source>
</evidence>
<gene>
    <name evidence="3" type="ORF">SOIL9_15980</name>
</gene>
<dbReference type="PROSITE" id="PS51257">
    <property type="entry name" value="PROKAR_LIPOPROTEIN"/>
    <property type="match status" value="1"/>
</dbReference>
<dbReference type="SUPFAM" id="SSF53474">
    <property type="entry name" value="alpha/beta-Hydrolases"/>
    <property type="match status" value="1"/>
</dbReference>
<dbReference type="Proteomes" id="UP000464178">
    <property type="component" value="Chromosome"/>
</dbReference>
<evidence type="ECO:0000256" key="1">
    <source>
        <dbReference type="SAM" id="MobiDB-lite"/>
    </source>
</evidence>
<evidence type="ECO:0000256" key="2">
    <source>
        <dbReference type="SAM" id="SignalP"/>
    </source>
</evidence>
<dbReference type="InterPro" id="IPR050583">
    <property type="entry name" value="Mycobacterial_A85_antigen"/>
</dbReference>
<feature type="region of interest" description="Disordered" evidence="1">
    <location>
        <begin position="49"/>
        <end position="72"/>
    </location>
</feature>
<name>A0A6P2D6M8_9BACT</name>
<dbReference type="Gene3D" id="3.40.50.1820">
    <property type="entry name" value="alpha/beta hydrolase"/>
    <property type="match status" value="1"/>
</dbReference>
<dbReference type="InterPro" id="IPR000801">
    <property type="entry name" value="Esterase-like"/>
</dbReference>
<dbReference type="Pfam" id="PF00756">
    <property type="entry name" value="Esterase"/>
    <property type="match status" value="1"/>
</dbReference>
<evidence type="ECO:0008006" key="5">
    <source>
        <dbReference type="Google" id="ProtNLM"/>
    </source>
</evidence>
<keyword evidence="4" id="KW-1185">Reference proteome</keyword>
<dbReference type="PANTHER" id="PTHR48098">
    <property type="entry name" value="ENTEROCHELIN ESTERASE-RELATED"/>
    <property type="match status" value="1"/>
</dbReference>
<dbReference type="RefSeq" id="WP_162670450.1">
    <property type="nucleotide sequence ID" value="NZ_LR593886.1"/>
</dbReference>
<keyword evidence="2" id="KW-0732">Signal</keyword>
<dbReference type="KEGG" id="gms:SOIL9_15980"/>
<dbReference type="AlphaFoldDB" id="A0A6P2D6M8"/>
<dbReference type="PANTHER" id="PTHR48098:SF3">
    <property type="entry name" value="IRON(III) ENTEROBACTIN ESTERASE"/>
    <property type="match status" value="1"/>
</dbReference>
<sequence>MFKLWMAVLITAFACSSSSAAPPVRKYDDKGAPPFKVLKEGENPPLDANDNFVTGPKYVSAPERKKGEGVPEGKVEQFVIDSKETKLFNPGIARKEFGKVDPKNPKALIVETHAIDYKRAITVYVPAQYKSGDEAPFMVVHDGPGPSKNPSSGMRTVLDNLIAQKRIPPIVVIHIANGGGDAQGHERGKEYDNMNGDFATYIEDEVLPRVEKNYKVKLTKDPDGRAAMGNSSGGSAALIMAWFRTDLYHRVLTTSGTFVNQAWPFDEKYPDGAWGFHETLIPKEPKKPIRIFLSVGDSDLLNPNVMRDDMHDWVEANHRMAKVLKEKGYEYQYLFCRGQGHSIGGAQQQFLPHAIEWVWKGYAPKQGK</sequence>
<evidence type="ECO:0000313" key="3">
    <source>
        <dbReference type="EMBL" id="VTR96116.1"/>
    </source>
</evidence>
<reference evidence="3 4" key="1">
    <citation type="submission" date="2019-05" db="EMBL/GenBank/DDBJ databases">
        <authorList>
            <consortium name="Science for Life Laboratories"/>
        </authorList>
    </citation>
    <scope>NUCLEOTIDE SEQUENCE [LARGE SCALE GENOMIC DNA]</scope>
    <source>
        <strain evidence="3">Soil9</strain>
    </source>
</reference>
<feature type="chain" id="PRO_5026788605" description="Esterase" evidence="2">
    <location>
        <begin position="21"/>
        <end position="368"/>
    </location>
</feature>
<feature type="signal peptide" evidence="2">
    <location>
        <begin position="1"/>
        <end position="20"/>
    </location>
</feature>
<dbReference type="InterPro" id="IPR029058">
    <property type="entry name" value="AB_hydrolase_fold"/>
</dbReference>
<feature type="compositionally biased region" description="Basic and acidic residues" evidence="1">
    <location>
        <begin position="62"/>
        <end position="72"/>
    </location>
</feature>